<evidence type="ECO:0000313" key="2">
    <source>
        <dbReference type="Proteomes" id="UP000237684"/>
    </source>
</evidence>
<gene>
    <name evidence="1" type="ORF">B1R32_102241</name>
</gene>
<name>A0A2S8SWQ5_9BACT</name>
<keyword evidence="2" id="KW-1185">Reference proteome</keyword>
<comment type="caution">
    <text evidence="1">The sequence shown here is derived from an EMBL/GenBank/DDBJ whole genome shotgun (WGS) entry which is preliminary data.</text>
</comment>
<dbReference type="EMBL" id="NIGF01000002">
    <property type="protein sequence ID" value="PQV65232.1"/>
    <property type="molecule type" value="Genomic_DNA"/>
</dbReference>
<organism evidence="1 2">
    <name type="scientific">Abditibacterium utsteinense</name>
    <dbReference type="NCBI Taxonomy" id="1960156"/>
    <lineage>
        <taxon>Bacteria</taxon>
        <taxon>Pseudomonadati</taxon>
        <taxon>Abditibacteriota</taxon>
        <taxon>Abditibacteriia</taxon>
        <taxon>Abditibacteriales</taxon>
        <taxon>Abditibacteriaceae</taxon>
        <taxon>Abditibacterium</taxon>
    </lineage>
</organism>
<dbReference type="AlphaFoldDB" id="A0A2S8SWQ5"/>
<accession>A0A2S8SWQ5</accession>
<reference evidence="1 2" key="1">
    <citation type="journal article" date="2018" name="Syst. Appl. Microbiol.">
        <title>Abditibacterium utsteinense sp. nov., the first cultivated member of candidate phylum FBP, isolated from ice-free Antarctic soil samples.</title>
        <authorList>
            <person name="Tahon G."/>
            <person name="Tytgat B."/>
            <person name="Lebbe L."/>
            <person name="Carlier A."/>
            <person name="Willems A."/>
        </authorList>
    </citation>
    <scope>NUCLEOTIDE SEQUENCE [LARGE SCALE GENOMIC DNA]</scope>
    <source>
        <strain evidence="1 2">LMG 29911</strain>
    </source>
</reference>
<sequence>MHETHLAPNHVPIELHSLIPLAEKWGIDDYSMRSDFIKKSPRADSVAMKKQVESNIELIEDWLAGPLSDGPDYTLEYLTFTCLVMAADAVKIER</sequence>
<dbReference type="OrthoDB" id="9154892at2"/>
<dbReference type="RefSeq" id="WP_105482568.1">
    <property type="nucleotide sequence ID" value="NZ_NIGF01000002.1"/>
</dbReference>
<evidence type="ECO:0000313" key="1">
    <source>
        <dbReference type="EMBL" id="PQV65232.1"/>
    </source>
</evidence>
<dbReference type="Proteomes" id="UP000237684">
    <property type="component" value="Unassembled WGS sequence"/>
</dbReference>
<proteinExistence type="predicted"/>
<dbReference type="InParanoid" id="A0A2S8SWQ5"/>
<protein>
    <submittedName>
        <fullName evidence="1">Uncharacterized protein</fullName>
    </submittedName>
</protein>